<feature type="transmembrane region" description="Helical" evidence="1">
    <location>
        <begin position="200"/>
        <end position="220"/>
    </location>
</feature>
<dbReference type="VEuPathDB" id="CryptoDB:Vbra_12655"/>
<sequence>MAIAFIATVAGAPLAVFGTEMWAAGGGLRAWLMRDAVCDKTRWFLGVSVLYYVYLFFASAICLPYCLLNGRRVHQAAREALLRLRHQHAAASGGGGFSAGYVSLYLREGAYCVLIATWSLLHLGVSAELWSRFISTYVVAALLVAGCVRKRHAMVQSSALTEWCRSLAPLLVGVAANAVCNLTMYLFPKALSAMGVECKWLKVAVNAVLAGSYLIFIFMAQHVMTSAPPHRPIAYLLPGAYDGYFESQSAEQRVTDVPV</sequence>
<evidence type="ECO:0000313" key="3">
    <source>
        <dbReference type="Proteomes" id="UP000041254"/>
    </source>
</evidence>
<gene>
    <name evidence="2" type="ORF">Vbra_12655</name>
</gene>
<dbReference type="EMBL" id="CDMY01000289">
    <property type="protein sequence ID" value="CEL99788.1"/>
    <property type="molecule type" value="Genomic_DNA"/>
</dbReference>
<accession>A0A0G4EPN2</accession>
<dbReference type="PhylomeDB" id="A0A0G4EPN2"/>
<organism evidence="2 3">
    <name type="scientific">Vitrella brassicaformis (strain CCMP3155)</name>
    <dbReference type="NCBI Taxonomy" id="1169540"/>
    <lineage>
        <taxon>Eukaryota</taxon>
        <taxon>Sar</taxon>
        <taxon>Alveolata</taxon>
        <taxon>Colpodellida</taxon>
        <taxon>Vitrellaceae</taxon>
        <taxon>Vitrella</taxon>
    </lineage>
</organism>
<name>A0A0G4EPN2_VITBC</name>
<dbReference type="Proteomes" id="UP000041254">
    <property type="component" value="Unassembled WGS sequence"/>
</dbReference>
<proteinExistence type="predicted"/>
<keyword evidence="3" id="KW-1185">Reference proteome</keyword>
<protein>
    <submittedName>
        <fullName evidence="2">Uncharacterized protein</fullName>
    </submittedName>
</protein>
<dbReference type="AlphaFoldDB" id="A0A0G4EPN2"/>
<keyword evidence="1" id="KW-1133">Transmembrane helix</keyword>
<feature type="transmembrane region" description="Helical" evidence="1">
    <location>
        <begin position="104"/>
        <end position="123"/>
    </location>
</feature>
<evidence type="ECO:0000256" key="1">
    <source>
        <dbReference type="SAM" id="Phobius"/>
    </source>
</evidence>
<keyword evidence="1" id="KW-0812">Transmembrane</keyword>
<evidence type="ECO:0000313" key="2">
    <source>
        <dbReference type="EMBL" id="CEL99788.1"/>
    </source>
</evidence>
<dbReference type="InParanoid" id="A0A0G4EPN2"/>
<reference evidence="2 3" key="1">
    <citation type="submission" date="2014-11" db="EMBL/GenBank/DDBJ databases">
        <authorList>
            <person name="Zhu J."/>
            <person name="Qi W."/>
            <person name="Song R."/>
        </authorList>
    </citation>
    <scope>NUCLEOTIDE SEQUENCE [LARGE SCALE GENOMIC DNA]</scope>
</reference>
<feature type="transmembrane region" description="Helical" evidence="1">
    <location>
        <begin position="42"/>
        <end position="68"/>
    </location>
</feature>
<feature type="transmembrane region" description="Helical" evidence="1">
    <location>
        <begin position="129"/>
        <end position="148"/>
    </location>
</feature>
<keyword evidence="1" id="KW-0472">Membrane</keyword>
<feature type="transmembrane region" description="Helical" evidence="1">
    <location>
        <begin position="168"/>
        <end position="188"/>
    </location>
</feature>